<dbReference type="Pfam" id="PF24868">
    <property type="entry name" value="YABBY_N"/>
    <property type="match status" value="1"/>
</dbReference>
<evidence type="ECO:0000313" key="2">
    <source>
        <dbReference type="EMBL" id="KAK8940577.1"/>
    </source>
</evidence>
<evidence type="ECO:0000259" key="1">
    <source>
        <dbReference type="Pfam" id="PF24868"/>
    </source>
</evidence>
<dbReference type="EMBL" id="JBBWWQ010000008">
    <property type="protein sequence ID" value="KAK8940577.1"/>
    <property type="molecule type" value="Genomic_DNA"/>
</dbReference>
<gene>
    <name evidence="2" type="primary">YAB2</name>
    <name evidence="2" type="ORF">KSP39_PZI010105</name>
</gene>
<protein>
    <submittedName>
        <fullName evidence="2">Protein YABBY 2</fullName>
    </submittedName>
</protein>
<evidence type="ECO:0000313" key="3">
    <source>
        <dbReference type="Proteomes" id="UP001418222"/>
    </source>
</evidence>
<sequence>MRDCHSQTPTRGSHSLRLGNLLLARSNYSTRASTPPLRVHHFCETAATASSNSRSEITKPPELASTNFCTFVTVRCGHCANLLSVNIGALPQPLPPDFQLLTLVFMGEIFVSGIPDGTGANRKGEYMGPAQKCMSHSQNAWAPHAFEW</sequence>
<dbReference type="AlphaFoldDB" id="A0AAP0G6A0"/>
<organism evidence="2 3">
    <name type="scientific">Platanthera zijinensis</name>
    <dbReference type="NCBI Taxonomy" id="2320716"/>
    <lineage>
        <taxon>Eukaryota</taxon>
        <taxon>Viridiplantae</taxon>
        <taxon>Streptophyta</taxon>
        <taxon>Embryophyta</taxon>
        <taxon>Tracheophyta</taxon>
        <taxon>Spermatophyta</taxon>
        <taxon>Magnoliopsida</taxon>
        <taxon>Liliopsida</taxon>
        <taxon>Asparagales</taxon>
        <taxon>Orchidaceae</taxon>
        <taxon>Orchidoideae</taxon>
        <taxon>Orchideae</taxon>
        <taxon>Orchidinae</taxon>
        <taxon>Platanthera</taxon>
    </lineage>
</organism>
<proteinExistence type="predicted"/>
<reference evidence="2 3" key="1">
    <citation type="journal article" date="2022" name="Nat. Plants">
        <title>Genomes of leafy and leafless Platanthera orchids illuminate the evolution of mycoheterotrophy.</title>
        <authorList>
            <person name="Li M.H."/>
            <person name="Liu K.W."/>
            <person name="Li Z."/>
            <person name="Lu H.C."/>
            <person name="Ye Q.L."/>
            <person name="Zhang D."/>
            <person name="Wang J.Y."/>
            <person name="Li Y.F."/>
            <person name="Zhong Z.M."/>
            <person name="Liu X."/>
            <person name="Yu X."/>
            <person name="Liu D.K."/>
            <person name="Tu X.D."/>
            <person name="Liu B."/>
            <person name="Hao Y."/>
            <person name="Liao X.Y."/>
            <person name="Jiang Y.T."/>
            <person name="Sun W.H."/>
            <person name="Chen J."/>
            <person name="Chen Y.Q."/>
            <person name="Ai Y."/>
            <person name="Zhai J.W."/>
            <person name="Wu S.S."/>
            <person name="Zhou Z."/>
            <person name="Hsiao Y.Y."/>
            <person name="Wu W.L."/>
            <person name="Chen Y.Y."/>
            <person name="Lin Y.F."/>
            <person name="Hsu J.L."/>
            <person name="Li C.Y."/>
            <person name="Wang Z.W."/>
            <person name="Zhao X."/>
            <person name="Zhong W.Y."/>
            <person name="Ma X.K."/>
            <person name="Ma L."/>
            <person name="Huang J."/>
            <person name="Chen G.Z."/>
            <person name="Huang M.Z."/>
            <person name="Huang L."/>
            <person name="Peng D.H."/>
            <person name="Luo Y.B."/>
            <person name="Zou S.Q."/>
            <person name="Chen S.P."/>
            <person name="Lan S."/>
            <person name="Tsai W.C."/>
            <person name="Van de Peer Y."/>
            <person name="Liu Z.J."/>
        </authorList>
    </citation>
    <scope>NUCLEOTIDE SEQUENCE [LARGE SCALE GENOMIC DNA]</scope>
    <source>
        <strain evidence="2">Lor287</strain>
    </source>
</reference>
<accession>A0AAP0G6A0</accession>
<dbReference type="Proteomes" id="UP001418222">
    <property type="component" value="Unassembled WGS sequence"/>
</dbReference>
<keyword evidence="3" id="KW-1185">Reference proteome</keyword>
<dbReference type="InterPro" id="IPR056776">
    <property type="entry name" value="YABBY_N"/>
</dbReference>
<name>A0AAP0G6A0_9ASPA</name>
<comment type="caution">
    <text evidence="2">The sequence shown here is derived from an EMBL/GenBank/DDBJ whole genome shotgun (WGS) entry which is preliminary data.</text>
</comment>
<feature type="domain" description="YABBY N-terminal" evidence="1">
    <location>
        <begin position="66"/>
        <end position="96"/>
    </location>
</feature>